<keyword evidence="17" id="KW-0539">Nucleus</keyword>
<comment type="similarity">
    <text evidence="6">Belongs to the SWEET sugar transporter family.</text>
</comment>
<dbReference type="InterPro" id="IPR036322">
    <property type="entry name" value="WD40_repeat_dom_sf"/>
</dbReference>
<evidence type="ECO:0000256" key="1">
    <source>
        <dbReference type="ARBA" id="ARBA00004604"/>
    </source>
</evidence>
<dbReference type="Gene3D" id="1.20.1280.290">
    <property type="match status" value="2"/>
</dbReference>
<evidence type="ECO:0000256" key="12">
    <source>
        <dbReference type="ARBA" id="ARBA00022692"/>
    </source>
</evidence>
<feature type="non-terminal residue" evidence="23">
    <location>
        <position position="1"/>
    </location>
</feature>
<dbReference type="CDD" id="cd00037">
    <property type="entry name" value="CLECT"/>
    <property type="match status" value="2"/>
</dbReference>
<feature type="region of interest" description="Disordered" evidence="20">
    <location>
        <begin position="185"/>
        <end position="208"/>
    </location>
</feature>
<evidence type="ECO:0000256" key="3">
    <source>
        <dbReference type="ARBA" id="ARBA00004653"/>
    </source>
</evidence>
<keyword evidence="13" id="KW-0677">Repeat</keyword>
<dbReference type="InterPro" id="IPR015943">
    <property type="entry name" value="WD40/YVTN_repeat-like_dom_sf"/>
</dbReference>
<comment type="subcellular location">
    <subcellularLocation>
        <location evidence="2">Cell membrane</location>
        <topology evidence="2">Multi-pass membrane protein</topology>
    </subcellularLocation>
    <subcellularLocation>
        <location evidence="3">Golgi apparatus membrane</location>
        <topology evidence="3">Multi-pass membrane protein</topology>
    </subcellularLocation>
    <subcellularLocation>
        <location evidence="1">Nucleus</location>
        <location evidence="1">Nucleolus</location>
    </subcellularLocation>
</comment>
<evidence type="ECO:0000256" key="7">
    <source>
        <dbReference type="ARBA" id="ARBA00021741"/>
    </source>
</evidence>
<dbReference type="SUPFAM" id="SSF56436">
    <property type="entry name" value="C-type lectin-like"/>
    <property type="match status" value="2"/>
</dbReference>
<evidence type="ECO:0000256" key="4">
    <source>
        <dbReference type="ARBA" id="ARBA00005361"/>
    </source>
</evidence>
<dbReference type="CDD" id="cd21459">
    <property type="entry name" value="DLC-like_TCTEX1D2"/>
    <property type="match status" value="1"/>
</dbReference>
<dbReference type="EMBL" id="JAMKOV010000010">
    <property type="protein sequence ID" value="KAI8037739.1"/>
    <property type="molecule type" value="Genomic_DNA"/>
</dbReference>
<keyword evidence="24" id="KW-1185">Reference proteome</keyword>
<feature type="transmembrane region" description="Helical" evidence="21">
    <location>
        <begin position="1120"/>
        <end position="1141"/>
    </location>
</feature>
<feature type="region of interest" description="Disordered" evidence="20">
    <location>
        <begin position="290"/>
        <end position="313"/>
    </location>
</feature>
<feature type="compositionally biased region" description="Low complexity" evidence="20">
    <location>
        <begin position="192"/>
        <end position="204"/>
    </location>
</feature>
<keyword evidence="15" id="KW-0333">Golgi apparatus</keyword>
<dbReference type="Pfam" id="PF03083">
    <property type="entry name" value="MtN3_slv"/>
    <property type="match status" value="2"/>
</dbReference>
<gene>
    <name evidence="23" type="ORF">M5D96_009239</name>
</gene>
<dbReference type="SUPFAM" id="SSF50978">
    <property type="entry name" value="WD40 repeat-like"/>
    <property type="match status" value="1"/>
</dbReference>
<dbReference type="Gene3D" id="3.30.1140.40">
    <property type="entry name" value="Tctex-1"/>
    <property type="match status" value="1"/>
</dbReference>
<evidence type="ECO:0000256" key="11">
    <source>
        <dbReference type="ARBA" id="ARBA00022597"/>
    </source>
</evidence>
<accession>A0A9P9YJF4</accession>
<dbReference type="Gene3D" id="3.10.100.10">
    <property type="entry name" value="Mannose-Binding Protein A, subunit A"/>
    <property type="match status" value="2"/>
</dbReference>
<sequence length="1218" mass="138091">ALRVPDYLNITTAPFVKIGHGYYYIETKTAKNWFDATESCHRMEAYLVAFETIEEWDLVNQYLFKNGIDNVYWTSGIQDYLNIMTDPFVKIGQGHYYIDTREKKNWFDASESCHRINAHLIAFETIEEWDLVNQYLISIYTQINDIYWTSGPRMSLSAILRSVSNGLGFGAVAKRKDLDSLPFTTRQRSISRHSSPSSSTSKSSAIPLNLRIHSEDEEDSSPDEDCLASAVTIQQILRLVSELEHTIREDQQQEFKLRMALDRQTERVEELLFSLDTEKQRNGRLAQLLRGIDTSSSGDSDPEEKIPSGSHIKYDELSVSHRQSRRQLARKDKALKVLKCETEQLHSKYDQLFDEYRSEQRRFELLCARYIQMQMKKKQQIFNLKNTLSHAMAIDEGCHREKSAISQEHLLNFSRNVECFIEALRNCCCLRKVHEIQQQKLDGKELDKRQIDDAVTLKAKEPSIASSGTYVQARSLSTGKEANRLSGVSDISRSDAQSNSLSEDELEPGNEAKPAADVTIYNSYNMGPAFGKKFPLPYIPQVVKDKLGNKNYNQTDALKWTRDVADEINLKMKGRGSNPRFKHVVNVVLYQQTGAGCFYGARAIWDELSDDYERYTYDGGMPRNYDPALHPLEGPREYVRALNATKLDRVFAKPFVCNLSGHRDGVSCFGKHPKQLSCLATGASRNFVAHDGFVRGIAYTRDGDRIFTVGDDKTIKVWKTEAPEIGEDEVPVNTILSKFGLHGISHNRKDNKFATCGETLKWGVDTLHTISYNPVETSILACCASDRSIILYDQREAQPLRKVVLTMKSNKLAWNPMEAFNFTVANEDCNLYTFDTRKLQTPLKVHFDHVSAVTDVDYSPTGKEFVTASYDKTIRIYNAHHSHSRDIYHTKRMQHVVCVAWSLDNRYMNVRMWKANASEKLGVIRPRERVNFNYQEALKQKYAAHPQIKRIARHRQVPRHVLNAQKKMRTVKEKQQVKEANVRKHSKKGKTPIKITIMEALGDLLAPHSELIAKVAGTITTLQFLSGVALMNDIRKKGSSDVYPVGPFLGGVVLTVLSLKLANIMNDAAMINTNLIGLVINFVFLVGFYYYASSGSRGTIWKQVGCSSVFLLVDPAKIEFRLGMLITGILVWLVGSPLLHLPQIIEKKSTEGMPFPIILAGNMVAASWMVYAISIKNTVMVLQNLLLLVLGGIQLAMFAIYPNKPAAAKKPKDSKKDK</sequence>
<dbReference type="GO" id="GO:0000462">
    <property type="term" value="P:maturation of SSU-rRNA from tricistronic rRNA transcript (SSU-rRNA, 5.8S rRNA, LSU-rRNA)"/>
    <property type="evidence" value="ECO:0007669"/>
    <property type="project" value="TreeGrafter"/>
</dbReference>
<dbReference type="InterPro" id="IPR038586">
    <property type="entry name" value="Tctex-1-like_sf"/>
</dbReference>
<organism evidence="23 24">
    <name type="scientific">Drosophila gunungcola</name>
    <name type="common">fruit fly</name>
    <dbReference type="NCBI Taxonomy" id="103775"/>
    <lineage>
        <taxon>Eukaryota</taxon>
        <taxon>Metazoa</taxon>
        <taxon>Ecdysozoa</taxon>
        <taxon>Arthropoda</taxon>
        <taxon>Hexapoda</taxon>
        <taxon>Insecta</taxon>
        <taxon>Pterygota</taxon>
        <taxon>Neoptera</taxon>
        <taxon>Endopterygota</taxon>
        <taxon>Diptera</taxon>
        <taxon>Brachycera</taxon>
        <taxon>Muscomorpha</taxon>
        <taxon>Ephydroidea</taxon>
        <taxon>Drosophilidae</taxon>
        <taxon>Drosophila</taxon>
        <taxon>Sophophora</taxon>
    </lineage>
</organism>
<evidence type="ECO:0000256" key="20">
    <source>
        <dbReference type="SAM" id="MobiDB-lite"/>
    </source>
</evidence>
<dbReference type="GO" id="GO:0000139">
    <property type="term" value="C:Golgi membrane"/>
    <property type="evidence" value="ECO:0007669"/>
    <property type="project" value="UniProtKB-SubCell"/>
</dbReference>
<keyword evidence="18" id="KW-0687">Ribonucleoprotein</keyword>
<dbReference type="PROSITE" id="PS50082">
    <property type="entry name" value="WD_REPEATS_2"/>
    <property type="match status" value="2"/>
</dbReference>
<keyword evidence="10 19" id="KW-0853">WD repeat</keyword>
<comment type="caution">
    <text evidence="23">The sequence shown here is derived from an EMBL/GenBank/DDBJ whole genome shotgun (WGS) entry which is preliminary data.</text>
</comment>
<feature type="domain" description="Sof1-like protein" evidence="22">
    <location>
        <begin position="915"/>
        <end position="993"/>
    </location>
</feature>
<dbReference type="InterPro" id="IPR005334">
    <property type="entry name" value="Tctex-1-like"/>
</dbReference>
<keyword evidence="14 21" id="KW-1133">Transmembrane helix</keyword>
<feature type="region of interest" description="Disordered" evidence="20">
    <location>
        <begin position="484"/>
        <end position="511"/>
    </location>
</feature>
<evidence type="ECO:0000313" key="24">
    <source>
        <dbReference type="Proteomes" id="UP001059596"/>
    </source>
</evidence>
<dbReference type="InterPro" id="IPR001680">
    <property type="entry name" value="WD40_rpt"/>
</dbReference>
<comment type="similarity">
    <text evidence="4">Belongs to the dynein light chain Tctex-type family.</text>
</comment>
<evidence type="ECO:0000256" key="2">
    <source>
        <dbReference type="ARBA" id="ARBA00004651"/>
    </source>
</evidence>
<evidence type="ECO:0000256" key="18">
    <source>
        <dbReference type="ARBA" id="ARBA00023274"/>
    </source>
</evidence>
<dbReference type="Pfam" id="PF00400">
    <property type="entry name" value="WD40"/>
    <property type="match status" value="2"/>
</dbReference>
<dbReference type="Pfam" id="PF03645">
    <property type="entry name" value="Tctex-1"/>
    <property type="match status" value="1"/>
</dbReference>
<evidence type="ECO:0000256" key="19">
    <source>
        <dbReference type="PROSITE-ProRule" id="PRU00221"/>
    </source>
</evidence>
<evidence type="ECO:0000256" key="5">
    <source>
        <dbReference type="ARBA" id="ARBA00005649"/>
    </source>
</evidence>
<keyword evidence="16 21" id="KW-0472">Membrane</keyword>
<evidence type="ECO:0000256" key="6">
    <source>
        <dbReference type="ARBA" id="ARBA00007809"/>
    </source>
</evidence>
<feature type="transmembrane region" description="Helical" evidence="21">
    <location>
        <begin position="1042"/>
        <end position="1062"/>
    </location>
</feature>
<keyword evidence="11" id="KW-0762">Sugar transport</keyword>
<dbReference type="GO" id="GO:0032040">
    <property type="term" value="C:small-subunit processome"/>
    <property type="evidence" value="ECO:0007669"/>
    <property type="project" value="TreeGrafter"/>
</dbReference>
<evidence type="ECO:0000256" key="21">
    <source>
        <dbReference type="SAM" id="Phobius"/>
    </source>
</evidence>
<dbReference type="InterPro" id="IPR016186">
    <property type="entry name" value="C-type_lectin-like/link_sf"/>
</dbReference>
<dbReference type="InterPro" id="IPR007287">
    <property type="entry name" value="Sof1"/>
</dbReference>
<dbReference type="InterPro" id="IPR051733">
    <property type="entry name" value="WD_repeat_DCAF13/WDSOF1"/>
</dbReference>
<dbReference type="InterPro" id="IPR016187">
    <property type="entry name" value="CTDL_fold"/>
</dbReference>
<evidence type="ECO:0000259" key="22">
    <source>
        <dbReference type="Pfam" id="PF04158"/>
    </source>
</evidence>
<feature type="repeat" description="WD" evidence="19">
    <location>
        <begin position="687"/>
        <end position="721"/>
    </location>
</feature>
<name>A0A9P9YJF4_9MUSC</name>
<evidence type="ECO:0000256" key="13">
    <source>
        <dbReference type="ARBA" id="ARBA00022737"/>
    </source>
</evidence>
<evidence type="ECO:0000256" key="9">
    <source>
        <dbReference type="ARBA" id="ARBA00022475"/>
    </source>
</evidence>
<dbReference type="AlphaFoldDB" id="A0A9P9YJF4"/>
<keyword evidence="9" id="KW-1003">Cell membrane</keyword>
<dbReference type="Proteomes" id="UP001059596">
    <property type="component" value="Unassembled WGS sequence"/>
</dbReference>
<dbReference type="PANTHER" id="PTHR22851">
    <property type="entry name" value="U3 SMALL NUCLEOLAR RNA U3 SNORNA ASSOCIATED PROTEIN"/>
    <property type="match status" value="1"/>
</dbReference>
<evidence type="ECO:0000313" key="23">
    <source>
        <dbReference type="EMBL" id="KAI8037739.1"/>
    </source>
</evidence>
<dbReference type="GO" id="GO:0005886">
    <property type="term" value="C:plasma membrane"/>
    <property type="evidence" value="ECO:0007669"/>
    <property type="project" value="UniProtKB-SubCell"/>
</dbReference>
<dbReference type="InterPro" id="IPR004316">
    <property type="entry name" value="SWEET_rpt"/>
</dbReference>
<dbReference type="PANTHER" id="PTHR22851:SF0">
    <property type="entry name" value="DDB1- AND CUL4-ASSOCIATED FACTOR 13"/>
    <property type="match status" value="1"/>
</dbReference>
<feature type="transmembrane region" description="Helical" evidence="21">
    <location>
        <begin position="1074"/>
        <end position="1092"/>
    </location>
</feature>
<dbReference type="Pfam" id="PF04158">
    <property type="entry name" value="Sof1"/>
    <property type="match status" value="1"/>
</dbReference>
<dbReference type="FunFam" id="1.20.1280.290:FF:000004">
    <property type="entry name" value="Sugar transporter SWEET"/>
    <property type="match status" value="1"/>
</dbReference>
<dbReference type="PROSITE" id="PS50294">
    <property type="entry name" value="WD_REPEATS_REGION"/>
    <property type="match status" value="2"/>
</dbReference>
<feature type="transmembrane region" description="Helical" evidence="21">
    <location>
        <begin position="1181"/>
        <end position="1201"/>
    </location>
</feature>
<evidence type="ECO:0000256" key="16">
    <source>
        <dbReference type="ARBA" id="ARBA00023136"/>
    </source>
</evidence>
<evidence type="ECO:0000256" key="15">
    <source>
        <dbReference type="ARBA" id="ARBA00023034"/>
    </source>
</evidence>
<comment type="similarity">
    <text evidence="5">Belongs to the WD repeat DCAF13/WDSOF1 family.</text>
</comment>
<evidence type="ECO:0000256" key="8">
    <source>
        <dbReference type="ARBA" id="ARBA00022448"/>
    </source>
</evidence>
<feature type="compositionally biased region" description="Polar residues" evidence="20">
    <location>
        <begin position="489"/>
        <end position="501"/>
    </location>
</feature>
<keyword evidence="12 21" id="KW-0812">Transmembrane</keyword>
<dbReference type="Gene3D" id="2.130.10.10">
    <property type="entry name" value="YVTN repeat-like/Quinoprotein amine dehydrogenase"/>
    <property type="match status" value="1"/>
</dbReference>
<feature type="repeat" description="WD" evidence="19">
    <location>
        <begin position="846"/>
        <end position="878"/>
    </location>
</feature>
<evidence type="ECO:0000256" key="14">
    <source>
        <dbReference type="ARBA" id="ARBA00022989"/>
    </source>
</evidence>
<feature type="transmembrane region" description="Helical" evidence="21">
    <location>
        <begin position="1153"/>
        <end position="1175"/>
    </location>
</feature>
<evidence type="ECO:0000256" key="10">
    <source>
        <dbReference type="ARBA" id="ARBA00022574"/>
    </source>
</evidence>
<proteinExistence type="inferred from homology"/>
<reference evidence="23" key="1">
    <citation type="journal article" date="2023" name="Genome Biol. Evol.">
        <title>Long-read-based Genome Assembly of Drosophila gunungcola Reveals Fewer Chemosensory Genes in Flower-breeding Species.</title>
        <authorList>
            <person name="Negi A."/>
            <person name="Liao B.Y."/>
            <person name="Yeh S.D."/>
        </authorList>
    </citation>
    <scope>NUCLEOTIDE SEQUENCE</scope>
    <source>
        <strain evidence="23">Sukarami</strain>
    </source>
</reference>
<evidence type="ECO:0000256" key="17">
    <source>
        <dbReference type="ARBA" id="ARBA00023242"/>
    </source>
</evidence>
<protein>
    <recommendedName>
        <fullName evidence="7">Sugar transporter SWEET1</fullName>
    </recommendedName>
</protein>
<dbReference type="SMART" id="SM00320">
    <property type="entry name" value="WD40"/>
    <property type="match status" value="3"/>
</dbReference>
<keyword evidence="8" id="KW-0813">Transport</keyword>